<evidence type="ECO:0000313" key="2">
    <source>
        <dbReference type="Proteomes" id="UP000501690"/>
    </source>
</evidence>
<proteinExistence type="predicted"/>
<sequence>MKKASLNVKHLANKHDRKILKEYQKLTIQKVKDEVKMKVDSKAKVDVNTIGEAKTKDETYTLAQVEDIVVTNHVQDLQLFDAPSSKSQGSTLIPMILVRVTSTNILDLIQLAIQETIKEQHKRLYLN</sequence>
<protein>
    <submittedName>
        <fullName evidence="1">Uncharacterized protein</fullName>
    </submittedName>
</protein>
<gene>
    <name evidence="1" type="ORF">DEO72_LG6g1578</name>
</gene>
<dbReference type="Proteomes" id="UP000501690">
    <property type="component" value="Linkage Group LG6"/>
</dbReference>
<keyword evidence="2" id="KW-1185">Reference proteome</keyword>
<reference evidence="1 2" key="1">
    <citation type="submission" date="2019-04" db="EMBL/GenBank/DDBJ databases">
        <title>An improved genome assembly and genetic linkage map for asparagus bean, Vigna unguiculata ssp. sesquipedialis.</title>
        <authorList>
            <person name="Xia Q."/>
            <person name="Zhang R."/>
            <person name="Dong Y."/>
        </authorList>
    </citation>
    <scope>NUCLEOTIDE SEQUENCE [LARGE SCALE GENOMIC DNA]</scope>
    <source>
        <tissue evidence="1">Leaf</tissue>
    </source>
</reference>
<dbReference type="EMBL" id="CP039350">
    <property type="protein sequence ID" value="QCD96868.1"/>
    <property type="molecule type" value="Genomic_DNA"/>
</dbReference>
<organism evidence="1 2">
    <name type="scientific">Vigna unguiculata</name>
    <name type="common">Cowpea</name>
    <dbReference type="NCBI Taxonomy" id="3917"/>
    <lineage>
        <taxon>Eukaryota</taxon>
        <taxon>Viridiplantae</taxon>
        <taxon>Streptophyta</taxon>
        <taxon>Embryophyta</taxon>
        <taxon>Tracheophyta</taxon>
        <taxon>Spermatophyta</taxon>
        <taxon>Magnoliopsida</taxon>
        <taxon>eudicotyledons</taxon>
        <taxon>Gunneridae</taxon>
        <taxon>Pentapetalae</taxon>
        <taxon>rosids</taxon>
        <taxon>fabids</taxon>
        <taxon>Fabales</taxon>
        <taxon>Fabaceae</taxon>
        <taxon>Papilionoideae</taxon>
        <taxon>50 kb inversion clade</taxon>
        <taxon>NPAAA clade</taxon>
        <taxon>indigoferoid/millettioid clade</taxon>
        <taxon>Phaseoleae</taxon>
        <taxon>Vigna</taxon>
    </lineage>
</organism>
<evidence type="ECO:0000313" key="1">
    <source>
        <dbReference type="EMBL" id="QCD96868.1"/>
    </source>
</evidence>
<dbReference type="AlphaFoldDB" id="A0A4D6M8N5"/>
<name>A0A4D6M8N5_VIGUN</name>
<accession>A0A4D6M8N5</accession>